<evidence type="ECO:0000313" key="4">
    <source>
        <dbReference type="EMBL" id="MBB5640743.1"/>
    </source>
</evidence>
<evidence type="ECO:0000313" key="5">
    <source>
        <dbReference type="Proteomes" id="UP000029864"/>
    </source>
</evidence>
<reference evidence="4 6" key="2">
    <citation type="submission" date="2020-08" db="EMBL/GenBank/DDBJ databases">
        <title>Sequencing the genomes of 1000 actinobacteria strains.</title>
        <authorList>
            <person name="Klenk H.-P."/>
        </authorList>
    </citation>
    <scope>NUCLEOTIDE SEQUENCE [LARGE SCALE GENOMIC DNA]</scope>
    <source>
        <strain evidence="4 6">DSM 21065</strain>
    </source>
</reference>
<dbReference type="Proteomes" id="UP000561726">
    <property type="component" value="Unassembled WGS sequence"/>
</dbReference>
<feature type="domain" description="DUF427" evidence="2">
    <location>
        <begin position="37"/>
        <end position="124"/>
    </location>
</feature>
<dbReference type="eggNOG" id="COG2343">
    <property type="taxonomic scope" value="Bacteria"/>
</dbReference>
<dbReference type="PANTHER" id="PTHR43058">
    <property type="entry name" value="SLR0655 PROTEIN"/>
    <property type="match status" value="1"/>
</dbReference>
<dbReference type="InterPro" id="IPR007361">
    <property type="entry name" value="DUF427"/>
</dbReference>
<dbReference type="OrthoDB" id="285364at2"/>
<dbReference type="STRING" id="1001240.GY21_07460"/>
<dbReference type="AlphaFoldDB" id="A0A099JJ75"/>
<dbReference type="InterPro" id="IPR038694">
    <property type="entry name" value="DUF427_sf"/>
</dbReference>
<name>A0A099JJ75_9MICO</name>
<comment type="caution">
    <text evidence="3">The sequence shown here is derived from an EMBL/GenBank/DDBJ whole genome shotgun (WGS) entry which is preliminary data.</text>
</comment>
<reference evidence="3 5" key="1">
    <citation type="submission" date="2014-08" db="EMBL/GenBank/DDBJ databases">
        <authorList>
            <person name="Sisinthy S."/>
        </authorList>
    </citation>
    <scope>NUCLEOTIDE SEQUENCE [LARGE SCALE GENOMIC DNA]</scope>
    <source>
        <strain evidence="3 5">RuG17</strain>
    </source>
</reference>
<organism evidence="3 5">
    <name type="scientific">Cryobacterium roopkundense</name>
    <dbReference type="NCBI Taxonomy" id="1001240"/>
    <lineage>
        <taxon>Bacteria</taxon>
        <taxon>Bacillati</taxon>
        <taxon>Actinomycetota</taxon>
        <taxon>Actinomycetes</taxon>
        <taxon>Micrococcales</taxon>
        <taxon>Microbacteriaceae</taxon>
        <taxon>Cryobacterium</taxon>
    </lineage>
</organism>
<dbReference type="Gene3D" id="2.170.150.40">
    <property type="entry name" value="Domain of unknown function (DUF427)"/>
    <property type="match status" value="1"/>
</dbReference>
<dbReference type="EMBL" id="JACHBQ010000001">
    <property type="protein sequence ID" value="MBB5640743.1"/>
    <property type="molecule type" value="Genomic_DNA"/>
</dbReference>
<evidence type="ECO:0000313" key="3">
    <source>
        <dbReference type="EMBL" id="KGJ77533.1"/>
    </source>
</evidence>
<dbReference type="EMBL" id="JPXF01000024">
    <property type="protein sequence ID" value="KGJ77533.1"/>
    <property type="molecule type" value="Genomic_DNA"/>
</dbReference>
<evidence type="ECO:0000259" key="2">
    <source>
        <dbReference type="Pfam" id="PF04248"/>
    </source>
</evidence>
<sequence length="166" mass="18136">MTPDRNPARARLTPGPGQESVWDYPRPPRVEHTNERVTVEIDGQRVVDTADVVRVLETSHPPVYYLPRSAFTPGVLCPAPGQTFCEFKGAASYLSVGSAQGAAWFYPQPTRGFEDLTDRVAVYPSAMTRCTVDGEVVTAQEGDFYGGWITARIVGPFKGAAGTWGW</sequence>
<keyword evidence="5" id="KW-1185">Reference proteome</keyword>
<gene>
    <name evidence="4" type="ORF">BJ997_001291</name>
    <name evidence="3" type="ORF">GY21_07460</name>
</gene>
<dbReference type="Proteomes" id="UP000029864">
    <property type="component" value="Unassembled WGS sequence"/>
</dbReference>
<proteinExistence type="predicted"/>
<accession>A0A099JJ75</accession>
<dbReference type="PANTHER" id="PTHR43058:SF1">
    <property type="entry name" value="DUF427 DOMAIN-CONTAINING PROTEIN"/>
    <property type="match status" value="1"/>
</dbReference>
<evidence type="ECO:0000256" key="1">
    <source>
        <dbReference type="SAM" id="MobiDB-lite"/>
    </source>
</evidence>
<feature type="region of interest" description="Disordered" evidence="1">
    <location>
        <begin position="1"/>
        <end position="29"/>
    </location>
</feature>
<dbReference type="Pfam" id="PF04248">
    <property type="entry name" value="NTP_transf_9"/>
    <property type="match status" value="1"/>
</dbReference>
<evidence type="ECO:0000313" key="6">
    <source>
        <dbReference type="Proteomes" id="UP000561726"/>
    </source>
</evidence>
<dbReference type="RefSeq" id="WP_084141134.1">
    <property type="nucleotide sequence ID" value="NZ_JACHBQ010000001.1"/>
</dbReference>
<protein>
    <submittedName>
        <fullName evidence="4">Uncharacterized protein (DUF427 family)</fullName>
    </submittedName>
</protein>